<dbReference type="InterPro" id="IPR051320">
    <property type="entry name" value="Viral_Replic_Matur_Polypro"/>
</dbReference>
<reference evidence="4 5" key="1">
    <citation type="journal article" date="2018" name="Proc. R. Soc. B">
        <title>A non-coding region near Follistatin controls head colour polymorphism in the Gouldian finch.</title>
        <authorList>
            <person name="Toomey M.B."/>
            <person name="Marques C.I."/>
            <person name="Andrade P."/>
            <person name="Araujo P.M."/>
            <person name="Sabatino S."/>
            <person name="Gazda M.A."/>
            <person name="Afonso S."/>
            <person name="Lopes R.J."/>
            <person name="Corbo J.C."/>
            <person name="Carneiro M."/>
        </authorList>
    </citation>
    <scope>NUCLEOTIDE SEQUENCE [LARGE SCALE GENOMIC DNA]</scope>
    <source>
        <strain evidence="4">Red01</strain>
        <tissue evidence="4">Muscle</tissue>
    </source>
</reference>
<evidence type="ECO:0000256" key="1">
    <source>
        <dbReference type="ARBA" id="ARBA00010879"/>
    </source>
</evidence>
<accession>A0A3L8Q7A9</accession>
<dbReference type="InterPro" id="IPR043128">
    <property type="entry name" value="Rev_trsase/Diguanyl_cyclase"/>
</dbReference>
<dbReference type="InterPro" id="IPR003036">
    <property type="entry name" value="Gag_P30"/>
</dbReference>
<dbReference type="GO" id="GO:0019068">
    <property type="term" value="P:virion assembly"/>
    <property type="evidence" value="ECO:0007669"/>
    <property type="project" value="InterPro"/>
</dbReference>
<dbReference type="InterPro" id="IPR000477">
    <property type="entry name" value="RT_dom"/>
</dbReference>
<comment type="caution">
    <text evidence="4">The sequence shown here is derived from an EMBL/GenBank/DDBJ whole genome shotgun (WGS) entry which is preliminary data.</text>
</comment>
<dbReference type="Gene3D" id="3.30.70.270">
    <property type="match status" value="2"/>
</dbReference>
<sequence>MRRLKKYQEWVQIGVQNAVPETINWSKLYEIRQEKKESPTAFLERLKEAARKYTDLQIIHHKQRKRKKDQAHLHTAPTRFKSSPILFRNQLAKELETWTARGQVPREQYLLLQYVDDILIATEEKTTSIKVTIEILNSLGMGGYNISKEKAQIAQQTVIYLGCEISQGQQKLGTNKPQNLHELRVFLGMTGWCCLWIVDYGLIAKPLYEAQKTQPFTSGKPQKEAFLKLKEALTTAPALGLPDLCKDF</sequence>
<dbReference type="GO" id="GO:0004523">
    <property type="term" value="F:RNA-DNA hybrid ribonuclease activity"/>
    <property type="evidence" value="ECO:0007669"/>
    <property type="project" value="UniProtKB-EC"/>
</dbReference>
<dbReference type="Pfam" id="PF00078">
    <property type="entry name" value="RVT_1"/>
    <property type="match status" value="1"/>
</dbReference>
<evidence type="ECO:0000313" key="4">
    <source>
        <dbReference type="EMBL" id="RLV63201.1"/>
    </source>
</evidence>
<keyword evidence="5" id="KW-1185">Reference proteome</keyword>
<dbReference type="PROSITE" id="PS50878">
    <property type="entry name" value="RT_POL"/>
    <property type="match status" value="1"/>
</dbReference>
<dbReference type="SUPFAM" id="SSF56672">
    <property type="entry name" value="DNA/RNA polymerases"/>
    <property type="match status" value="1"/>
</dbReference>
<dbReference type="EMBL" id="QUSF01003507">
    <property type="protein sequence ID" value="RLV63201.1"/>
    <property type="molecule type" value="Genomic_DNA"/>
</dbReference>
<evidence type="ECO:0000259" key="3">
    <source>
        <dbReference type="PROSITE" id="PS50878"/>
    </source>
</evidence>
<gene>
    <name evidence="4" type="ORF">DV515_00018513</name>
</gene>
<proteinExistence type="inferred from homology"/>
<dbReference type="AlphaFoldDB" id="A0A3L8Q7A9"/>
<feature type="domain" description="Reverse transcriptase" evidence="3">
    <location>
        <begin position="1"/>
        <end position="165"/>
    </location>
</feature>
<dbReference type="Proteomes" id="UP000276834">
    <property type="component" value="Unassembled WGS sequence"/>
</dbReference>
<dbReference type="OrthoDB" id="9950135at2759"/>
<dbReference type="PANTHER" id="PTHR33064:SF36">
    <property type="entry name" value="CCHC-TYPE DOMAIN-CONTAINING PROTEIN"/>
    <property type="match status" value="1"/>
</dbReference>
<dbReference type="Pfam" id="PF02093">
    <property type="entry name" value="Gag_p30"/>
    <property type="match status" value="1"/>
</dbReference>
<dbReference type="InterPro" id="IPR043502">
    <property type="entry name" value="DNA/RNA_pol_sf"/>
</dbReference>
<dbReference type="PANTHER" id="PTHR33064">
    <property type="entry name" value="POL PROTEIN"/>
    <property type="match status" value="1"/>
</dbReference>
<protein>
    <recommendedName>
        <fullName evidence="2">ribonuclease H</fullName>
        <ecNumber evidence="2">3.1.26.4</ecNumber>
    </recommendedName>
</protein>
<organism evidence="4 5">
    <name type="scientific">Chloebia gouldiae</name>
    <name type="common">Gouldian finch</name>
    <name type="synonym">Erythrura gouldiae</name>
    <dbReference type="NCBI Taxonomy" id="44316"/>
    <lineage>
        <taxon>Eukaryota</taxon>
        <taxon>Metazoa</taxon>
        <taxon>Chordata</taxon>
        <taxon>Craniata</taxon>
        <taxon>Vertebrata</taxon>
        <taxon>Euteleostomi</taxon>
        <taxon>Archelosauria</taxon>
        <taxon>Archosauria</taxon>
        <taxon>Dinosauria</taxon>
        <taxon>Saurischia</taxon>
        <taxon>Theropoda</taxon>
        <taxon>Coelurosauria</taxon>
        <taxon>Aves</taxon>
        <taxon>Neognathae</taxon>
        <taxon>Neoaves</taxon>
        <taxon>Telluraves</taxon>
        <taxon>Australaves</taxon>
        <taxon>Passeriformes</taxon>
        <taxon>Passeroidea</taxon>
        <taxon>Passeridae</taxon>
        <taxon>Chloebia</taxon>
    </lineage>
</organism>
<dbReference type="EC" id="3.1.26.4" evidence="2"/>
<name>A0A3L8Q7A9_CHLGU</name>
<evidence type="ECO:0000313" key="5">
    <source>
        <dbReference type="Proteomes" id="UP000276834"/>
    </source>
</evidence>
<evidence type="ECO:0000256" key="2">
    <source>
        <dbReference type="ARBA" id="ARBA00012180"/>
    </source>
</evidence>
<comment type="similarity">
    <text evidence="1">Belongs to the beta type-B retroviral polymerase family. HERV class-II K(HML-2) pol subfamily.</text>
</comment>